<comment type="caution">
    <text evidence="9">The sequence shown here is derived from an EMBL/GenBank/DDBJ whole genome shotgun (WGS) entry which is preliminary data.</text>
</comment>
<feature type="compositionally biased region" description="Polar residues" evidence="6">
    <location>
        <begin position="777"/>
        <end position="791"/>
    </location>
</feature>
<accession>A0A9N7YMU2</accession>
<protein>
    <recommendedName>
        <fullName evidence="3">RING-type E3 ubiquitin transferase</fullName>
        <ecNumber evidence="3">2.3.2.27</ecNumber>
    </recommendedName>
</protein>
<dbReference type="GO" id="GO:0061630">
    <property type="term" value="F:ubiquitin protein ligase activity"/>
    <property type="evidence" value="ECO:0007669"/>
    <property type="project" value="UniProtKB-EC"/>
</dbReference>
<keyword evidence="4" id="KW-0808">Transferase</keyword>
<keyword evidence="5" id="KW-0479">Metal-binding</keyword>
<name>A0A9N7YMU2_PLEPL</name>
<evidence type="ECO:0000256" key="4">
    <source>
        <dbReference type="ARBA" id="ARBA00022679"/>
    </source>
</evidence>
<evidence type="ECO:0000313" key="10">
    <source>
        <dbReference type="Proteomes" id="UP001153269"/>
    </source>
</evidence>
<feature type="compositionally biased region" description="Polar residues" evidence="6">
    <location>
        <begin position="206"/>
        <end position="218"/>
    </location>
</feature>
<reference evidence="9" key="1">
    <citation type="submission" date="2020-03" db="EMBL/GenBank/DDBJ databases">
        <authorList>
            <person name="Weist P."/>
        </authorList>
    </citation>
    <scope>NUCLEOTIDE SEQUENCE</scope>
</reference>
<dbReference type="InterPro" id="IPR012677">
    <property type="entry name" value="Nucleotide-bd_a/b_plait_sf"/>
</dbReference>
<keyword evidence="10" id="KW-1185">Reference proteome</keyword>
<comment type="catalytic activity">
    <reaction evidence="1">
        <text>S-ubiquitinyl-[E2 ubiquitin-conjugating enzyme]-L-cysteine + [acceptor protein]-L-lysine = [E2 ubiquitin-conjugating enzyme]-L-cysteine + N(6)-ubiquitinyl-[acceptor protein]-L-lysine.</text>
        <dbReference type="EC" id="2.3.2.27"/>
    </reaction>
</comment>
<feature type="compositionally biased region" description="Polar residues" evidence="6">
    <location>
        <begin position="577"/>
        <end position="593"/>
    </location>
</feature>
<sequence>MLHAFTFQYSIERNRPRTSIRKLLPHRSQWLCSSQQMAKRGRMVRVCGLPTDINGDRLTDKLFIHFLRAKNGGGEIDFVTIVKATPASALITFQDSEVARRVVQLSRHVLEVDGKMYKLTAMEHQEGLEPDKVIIDLSATVNCSQLPGGLPALKNLIKSHADVDINYDAEEFCTLRGAYSKVQAALDQILGHPAGPQSPHRDSGQPDPTCSTESAQPTRKSHNEGSENHSRTPNWQRTQSETERPSSSHRDLMPSAYSGEDSGKAEGADLWHSGNPTAAEEDFSLILDADMFQYLQKHCWTEYQDILNLYGVEVVDMTNQGLTTLFLQVTAEVREDGQERERLALAQKTLSGLYQENETKIRRAMLPKSILSPRQGLQNAIESLKIRLPKLLLNEDDRNIFLIGSSSDISEAKQLLLLDLDKVNAKKDDVASLLRHSSYDSSSFTPENKVGATTMRSAEGCLNDRLERSDEDERRAEGTRRYKLAARFRDEGLSALGNRPTDFTFRGLSSPGRQTGTGPILGHNVFSETAGIPGDRLSTAIPQITGGDILFKNGDSYASMQNKISLNTNLMDSCSKKVTTHLSSPQTSLSGSTAPPPVESGSTLKQASKSTVRARGRSSSFSSPSTDGRDKLEVYKAEIKVSMWKWLHIKQAYSTRMDVLTSDVKIKENSPEGSSATTVTIRGTNQSRVRSCHLGLQKLVDSVSVDFSLQELHLSELGVSDPKDETLQVCCAEVRSRYKKVSIQVLKKSLILLGPKQVCSQVSSTLQEVFSGDVAQTPQQQDFSVPSTSYWNPPPSSQTNEERNSFESNSQAMLESQTGTDREQETGTNHNSDIDEKELMNERENLTFVGKNPVIKEKVKMTGTAEMDGQKDNALIDNATAGSMRHVNGGGSVTARPDKAMGVHNTERTLRLNLKDGVKQRTVEIQDNPGESRAGHGEQGYTCLCGDSGMSVKRTKCGVTICSICMDSVHAHCRVCYAADPTPQGIKGRMSLSKLPFSLTGHLKDSSLKITYYIPDGIQGSDHPFPGNPFQGGVFEAFLPDCEKSRKLLPQLEKAFRRGLTFTVTGTETGARVTWDSIPHKTSLQGGKSGKGYPDTAYLTRLSEVLTSHGIEARGWMDTLILSCQPGEVGLDRDWQAGNEGTVSFSRQHWEVDDGKQGLQTWSRIKARVGLECGCHALTSHHLSLTTEAGLTDRVTGRQAGRQREGGRSERHRERESEKQTTVPSLTSLTPVAMPTVRVIDRRAAAVRGAECHRVPRGGSGEKKKKKNDITLSVGRKERVWVGVVLRLPGRPSVFDACLWVRPVGWCGGVGVWGWGGWGGECEAWTQHSGGVGERGRRERWQVEVRAEQFSTVGVEVRRGMGGRSSTAPLSQSFRIGEEKSFRCRKE</sequence>
<feature type="compositionally biased region" description="Basic and acidic residues" evidence="6">
    <location>
        <begin position="240"/>
        <end position="252"/>
    </location>
</feature>
<dbReference type="Pfam" id="PF07292">
    <property type="entry name" value="NID"/>
    <property type="match status" value="1"/>
</dbReference>
<dbReference type="GO" id="GO:0016567">
    <property type="term" value="P:protein ubiquitination"/>
    <property type="evidence" value="ECO:0007669"/>
    <property type="project" value="InterPro"/>
</dbReference>
<evidence type="ECO:0000256" key="6">
    <source>
        <dbReference type="SAM" id="MobiDB-lite"/>
    </source>
</evidence>
<feature type="compositionally biased region" description="Polar residues" evidence="6">
    <location>
        <begin position="806"/>
        <end position="819"/>
    </location>
</feature>
<dbReference type="GO" id="GO:0007219">
    <property type="term" value="P:Notch signaling pathway"/>
    <property type="evidence" value="ECO:0007669"/>
    <property type="project" value="InterPro"/>
</dbReference>
<evidence type="ECO:0000256" key="2">
    <source>
        <dbReference type="ARBA" id="ARBA00004906"/>
    </source>
</evidence>
<feature type="region of interest" description="Disordered" evidence="6">
    <location>
        <begin position="190"/>
        <end position="275"/>
    </location>
</feature>
<dbReference type="EC" id="2.3.2.27" evidence="3"/>
<evidence type="ECO:0000259" key="7">
    <source>
        <dbReference type="Pfam" id="PF07292"/>
    </source>
</evidence>
<dbReference type="Proteomes" id="UP001153269">
    <property type="component" value="Unassembled WGS sequence"/>
</dbReference>
<feature type="compositionally biased region" description="Polar residues" evidence="6">
    <location>
        <begin position="600"/>
        <end position="611"/>
    </location>
</feature>
<dbReference type="Pfam" id="PF18102">
    <property type="entry name" value="DTC"/>
    <property type="match status" value="1"/>
</dbReference>
<dbReference type="InterPro" id="IPR039398">
    <property type="entry name" value="Deltex_fam"/>
</dbReference>
<dbReference type="EMBL" id="CADEAL010001335">
    <property type="protein sequence ID" value="CAB1431358.1"/>
    <property type="molecule type" value="Genomic_DNA"/>
</dbReference>
<evidence type="ECO:0000313" key="9">
    <source>
        <dbReference type="EMBL" id="CAB1431358.1"/>
    </source>
</evidence>
<dbReference type="Gene3D" id="3.30.390.130">
    <property type="match status" value="1"/>
</dbReference>
<feature type="compositionally biased region" description="Basic and acidic residues" evidence="6">
    <location>
        <begin position="221"/>
        <end position="230"/>
    </location>
</feature>
<dbReference type="Gene3D" id="3.30.70.330">
    <property type="match status" value="1"/>
</dbReference>
<proteinExistence type="predicted"/>
<feature type="domain" description="Deltex C-terminal" evidence="8">
    <location>
        <begin position="987"/>
        <end position="1111"/>
    </location>
</feature>
<gene>
    <name evidence="9" type="ORF">PLEPLA_LOCUS19414</name>
</gene>
<dbReference type="PANTHER" id="PTHR12622">
    <property type="entry name" value="DELTEX-RELATED"/>
    <property type="match status" value="1"/>
</dbReference>
<feature type="region of interest" description="Disordered" evidence="6">
    <location>
        <begin position="577"/>
        <end position="628"/>
    </location>
</feature>
<feature type="domain" description="NID" evidence="7">
    <location>
        <begin position="41"/>
        <end position="77"/>
    </location>
</feature>
<feature type="region of interest" description="Disordered" evidence="6">
    <location>
        <begin position="1189"/>
        <end position="1225"/>
    </location>
</feature>
<feature type="region of interest" description="Disordered" evidence="6">
    <location>
        <begin position="777"/>
        <end position="839"/>
    </location>
</feature>
<comment type="pathway">
    <text evidence="2">Protein modification; protein ubiquitination.</text>
</comment>
<dbReference type="GO" id="GO:0046872">
    <property type="term" value="F:metal ion binding"/>
    <property type="evidence" value="ECO:0007669"/>
    <property type="project" value="UniProtKB-KW"/>
</dbReference>
<evidence type="ECO:0000256" key="1">
    <source>
        <dbReference type="ARBA" id="ARBA00000900"/>
    </source>
</evidence>
<dbReference type="InterPro" id="IPR039399">
    <property type="entry name" value="Deltex_C_sf"/>
</dbReference>
<dbReference type="InterPro" id="IPR039396">
    <property type="entry name" value="Deltex_C"/>
</dbReference>
<feature type="compositionally biased region" description="Basic and acidic residues" evidence="6">
    <location>
        <begin position="1202"/>
        <end position="1219"/>
    </location>
</feature>
<evidence type="ECO:0000259" key="8">
    <source>
        <dbReference type="Pfam" id="PF18102"/>
    </source>
</evidence>
<evidence type="ECO:0000256" key="5">
    <source>
        <dbReference type="ARBA" id="ARBA00022723"/>
    </source>
</evidence>
<dbReference type="InterPro" id="IPR009909">
    <property type="entry name" value="Nmi/IFP35_dom"/>
</dbReference>
<organism evidence="9 10">
    <name type="scientific">Pleuronectes platessa</name>
    <name type="common">European plaice</name>
    <dbReference type="NCBI Taxonomy" id="8262"/>
    <lineage>
        <taxon>Eukaryota</taxon>
        <taxon>Metazoa</taxon>
        <taxon>Chordata</taxon>
        <taxon>Craniata</taxon>
        <taxon>Vertebrata</taxon>
        <taxon>Euteleostomi</taxon>
        <taxon>Actinopterygii</taxon>
        <taxon>Neopterygii</taxon>
        <taxon>Teleostei</taxon>
        <taxon>Neoteleostei</taxon>
        <taxon>Acanthomorphata</taxon>
        <taxon>Carangaria</taxon>
        <taxon>Pleuronectiformes</taxon>
        <taxon>Pleuronectoidei</taxon>
        <taxon>Pleuronectidae</taxon>
        <taxon>Pleuronectes</taxon>
    </lineage>
</organism>
<evidence type="ECO:0000256" key="3">
    <source>
        <dbReference type="ARBA" id="ARBA00012483"/>
    </source>
</evidence>